<protein>
    <recommendedName>
        <fullName evidence="3">6-phosphogluconate dehydrogenase NADP-binding domain-containing protein</fullName>
    </recommendedName>
</protein>
<evidence type="ECO:0000313" key="1">
    <source>
        <dbReference type="EMBL" id="UNI14885.1"/>
    </source>
</evidence>
<name>A0A9Q8V6H2_9HYPO</name>
<organism evidence="1 2">
    <name type="scientific">Purpureocillium takamizusanense</name>
    <dbReference type="NCBI Taxonomy" id="2060973"/>
    <lineage>
        <taxon>Eukaryota</taxon>
        <taxon>Fungi</taxon>
        <taxon>Dikarya</taxon>
        <taxon>Ascomycota</taxon>
        <taxon>Pezizomycotina</taxon>
        <taxon>Sordariomycetes</taxon>
        <taxon>Hypocreomycetidae</taxon>
        <taxon>Hypocreales</taxon>
        <taxon>Ophiocordycipitaceae</taxon>
        <taxon>Purpureocillium</taxon>
    </lineage>
</organism>
<reference evidence="1" key="1">
    <citation type="submission" date="2021-11" db="EMBL/GenBank/DDBJ databases">
        <title>Purpureocillium_takamizusanense_genome.</title>
        <authorList>
            <person name="Nguyen N.-H."/>
        </authorList>
    </citation>
    <scope>NUCLEOTIDE SEQUENCE</scope>
    <source>
        <strain evidence="1">PT3</strain>
    </source>
</reference>
<evidence type="ECO:0000313" key="2">
    <source>
        <dbReference type="Proteomes" id="UP000829364"/>
    </source>
</evidence>
<dbReference type="EMBL" id="CP086354">
    <property type="protein sequence ID" value="UNI14885.1"/>
    <property type="molecule type" value="Genomic_DNA"/>
</dbReference>
<dbReference type="Proteomes" id="UP000829364">
    <property type="component" value="Chromosome 1"/>
</dbReference>
<keyword evidence="2" id="KW-1185">Reference proteome</keyword>
<dbReference type="GeneID" id="72063429"/>
<dbReference type="RefSeq" id="XP_047838366.1">
    <property type="nucleotide sequence ID" value="XM_047982402.1"/>
</dbReference>
<accession>A0A9Q8V6H2</accession>
<sequence length="108" mass="11617">MAVRPSSLASILKLTKSGHAMQTEATLSRFLLLEPMHKESSACDETQVFGTPSTTTSGHQIALVGIGSMGADLGHAQLENDIAITIWNRTMDLPRVKGSGRRRRRAGS</sequence>
<dbReference type="AlphaFoldDB" id="A0A9Q8V6H2"/>
<evidence type="ECO:0008006" key="3">
    <source>
        <dbReference type="Google" id="ProtNLM"/>
    </source>
</evidence>
<gene>
    <name evidence="1" type="ORF">JDV02_001466</name>
</gene>
<dbReference type="KEGG" id="ptkz:JDV02_001466"/>
<proteinExistence type="predicted"/>